<proteinExistence type="predicted"/>
<dbReference type="Proteomes" id="UP001062846">
    <property type="component" value="Chromosome 10"/>
</dbReference>
<comment type="caution">
    <text evidence="1">The sequence shown here is derived from an EMBL/GenBank/DDBJ whole genome shotgun (WGS) entry which is preliminary data.</text>
</comment>
<keyword evidence="2" id="KW-1185">Reference proteome</keyword>
<organism evidence="1 2">
    <name type="scientific">Rhododendron molle</name>
    <name type="common">Chinese azalea</name>
    <name type="synonym">Azalea mollis</name>
    <dbReference type="NCBI Taxonomy" id="49168"/>
    <lineage>
        <taxon>Eukaryota</taxon>
        <taxon>Viridiplantae</taxon>
        <taxon>Streptophyta</taxon>
        <taxon>Embryophyta</taxon>
        <taxon>Tracheophyta</taxon>
        <taxon>Spermatophyta</taxon>
        <taxon>Magnoliopsida</taxon>
        <taxon>eudicotyledons</taxon>
        <taxon>Gunneridae</taxon>
        <taxon>Pentapetalae</taxon>
        <taxon>asterids</taxon>
        <taxon>Ericales</taxon>
        <taxon>Ericaceae</taxon>
        <taxon>Ericoideae</taxon>
        <taxon>Rhodoreae</taxon>
        <taxon>Rhododendron</taxon>
    </lineage>
</organism>
<evidence type="ECO:0000313" key="1">
    <source>
        <dbReference type="EMBL" id="KAI8534333.1"/>
    </source>
</evidence>
<gene>
    <name evidence="1" type="ORF">RHMOL_Rhmol10G0082000</name>
</gene>
<dbReference type="EMBL" id="CM046397">
    <property type="protein sequence ID" value="KAI8534333.1"/>
    <property type="molecule type" value="Genomic_DNA"/>
</dbReference>
<protein>
    <submittedName>
        <fullName evidence="1">Uncharacterized protein</fullName>
    </submittedName>
</protein>
<accession>A0ACC0LZV7</accession>
<name>A0ACC0LZV7_RHOML</name>
<sequence>MLQDQLSGLIIEKCFLKFLPPLLPDQHMEFSPGEVFRLCWGLVYLQQCHGCPSHVKSTGVFATMQFLDAKNKQFTDRAVKEWLCELKDAVYHAEDLVDEIAQLRLCGARWKPSTKAAQTRLPTTSLVDETCVYGRENDKEEIMKLLLSDGEDSNQLDVILIVGMGGVGKTTVAQLLYNDGRVDVHFGEKAWVCVSDVFDVLSVTRTIVKAVNGSASDARDLNSLQVKLKGLLSGKKFLIVLDDVWNEKDDHWDALMTPFRSEDGKPHGILEKVRHLSYARGLQNVTISSDALEAKMTEKKHLEKLAWEWGSPVEDSQNEREEINPGLLQYGIVTFGELRVLLFLTTTRSNALFERAYHYKDAGNKECGL</sequence>
<reference evidence="1" key="1">
    <citation type="submission" date="2022-02" db="EMBL/GenBank/DDBJ databases">
        <title>Plant Genome Project.</title>
        <authorList>
            <person name="Zhang R.-G."/>
        </authorList>
    </citation>
    <scope>NUCLEOTIDE SEQUENCE</scope>
    <source>
        <strain evidence="1">AT1</strain>
    </source>
</reference>
<evidence type="ECO:0000313" key="2">
    <source>
        <dbReference type="Proteomes" id="UP001062846"/>
    </source>
</evidence>